<dbReference type="Proteomes" id="UP000246132">
    <property type="component" value="Unassembled WGS sequence"/>
</dbReference>
<dbReference type="SMART" id="SM00345">
    <property type="entry name" value="HTH_GNTR"/>
    <property type="match status" value="1"/>
</dbReference>
<keyword evidence="2" id="KW-0238">DNA-binding</keyword>
<dbReference type="PANTHER" id="PTHR44846:SF1">
    <property type="entry name" value="MANNOSYL-D-GLYCERATE TRANSPORT_METABOLISM SYSTEM REPRESSOR MNGR-RELATED"/>
    <property type="match status" value="1"/>
</dbReference>
<dbReference type="CDD" id="cd07377">
    <property type="entry name" value="WHTH_GntR"/>
    <property type="match status" value="1"/>
</dbReference>
<dbReference type="OrthoDB" id="9794015at2"/>
<reference evidence="5 6" key="1">
    <citation type="journal article" date="2018" name="Int. J. Syst. Bacteriol.">
        <title>Oceaniradius stylonemae gen. nov., sp. nov., isolated from a red alga, Stylonema cornu-cervi.</title>
        <authorList>
            <person name="Jeong S."/>
        </authorList>
    </citation>
    <scope>NUCLEOTIDE SEQUENCE [LARGE SCALE GENOMIC DNA]</scope>
    <source>
        <strain evidence="5 6">StC1</strain>
    </source>
</reference>
<proteinExistence type="predicted"/>
<sequence length="248" mass="27408">MVAARGDAQVAEKPVRGGALPLYIQISELLTREIAAGIWPDGTRLPTEIELAGSLGVAVGTLRKALAELEARGLLERRQGSGTYVRAKAKTGAIYEFFHLELKDGAGLPTARILSLDKVPHPDFAPRLGDGTSADAWRVRRLRFLGETPAALEEIWFDARHAANLDVESINESMHLFYRQNLGFWIARVEDRVSVASCPDFAPPDSPFRQGAQLGHVERISWGNAGTIEEYSRNWFDPDTVAYVARWV</sequence>
<dbReference type="InterPro" id="IPR000524">
    <property type="entry name" value="Tscrpt_reg_HTH_GntR"/>
</dbReference>
<dbReference type="SUPFAM" id="SSF64288">
    <property type="entry name" value="Chorismate lyase-like"/>
    <property type="match status" value="1"/>
</dbReference>
<evidence type="ECO:0000313" key="5">
    <source>
        <dbReference type="EMBL" id="RKF06286.1"/>
    </source>
</evidence>
<dbReference type="PANTHER" id="PTHR44846">
    <property type="entry name" value="MANNOSYL-D-GLYCERATE TRANSPORT/METABOLISM SYSTEM REPRESSOR MNGR-RELATED"/>
    <property type="match status" value="1"/>
</dbReference>
<dbReference type="Gene3D" id="1.10.10.10">
    <property type="entry name" value="Winged helix-like DNA-binding domain superfamily/Winged helix DNA-binding domain"/>
    <property type="match status" value="1"/>
</dbReference>
<dbReference type="EMBL" id="QFWV02000007">
    <property type="protein sequence ID" value="RKF06286.1"/>
    <property type="molecule type" value="Genomic_DNA"/>
</dbReference>
<feature type="domain" description="HTH gntR-type" evidence="4">
    <location>
        <begin position="20"/>
        <end position="88"/>
    </location>
</feature>
<organism evidence="5 6">
    <name type="scientific">Oceaniradius stylonematis</name>
    <dbReference type="NCBI Taxonomy" id="2184161"/>
    <lineage>
        <taxon>Bacteria</taxon>
        <taxon>Pseudomonadati</taxon>
        <taxon>Pseudomonadota</taxon>
        <taxon>Alphaproteobacteria</taxon>
        <taxon>Hyphomicrobiales</taxon>
        <taxon>Ahrensiaceae</taxon>
        <taxon>Oceaniradius</taxon>
    </lineage>
</organism>
<accession>A0A3A8A8L8</accession>
<name>A0A3A8A8L8_9HYPH</name>
<keyword evidence="6" id="KW-1185">Reference proteome</keyword>
<dbReference type="SMART" id="SM00866">
    <property type="entry name" value="UTRA"/>
    <property type="match status" value="1"/>
</dbReference>
<dbReference type="InterPro" id="IPR011663">
    <property type="entry name" value="UTRA"/>
</dbReference>
<dbReference type="GO" id="GO:0003700">
    <property type="term" value="F:DNA-binding transcription factor activity"/>
    <property type="evidence" value="ECO:0007669"/>
    <property type="project" value="InterPro"/>
</dbReference>
<evidence type="ECO:0000256" key="1">
    <source>
        <dbReference type="ARBA" id="ARBA00023015"/>
    </source>
</evidence>
<protein>
    <submittedName>
        <fullName evidence="5">GntR family transcriptional regulator</fullName>
    </submittedName>
</protein>
<dbReference type="Pfam" id="PF07702">
    <property type="entry name" value="UTRA"/>
    <property type="match status" value="1"/>
</dbReference>
<comment type="caution">
    <text evidence="5">The sequence shown here is derived from an EMBL/GenBank/DDBJ whole genome shotgun (WGS) entry which is preliminary data.</text>
</comment>
<keyword evidence="1" id="KW-0805">Transcription regulation</keyword>
<gene>
    <name evidence="5" type="ORF">DEM25_011670</name>
</gene>
<dbReference type="GO" id="GO:0045892">
    <property type="term" value="P:negative regulation of DNA-templated transcription"/>
    <property type="evidence" value="ECO:0007669"/>
    <property type="project" value="TreeGrafter"/>
</dbReference>
<dbReference type="Gene3D" id="3.40.1410.10">
    <property type="entry name" value="Chorismate lyase-like"/>
    <property type="match status" value="1"/>
</dbReference>
<dbReference type="AlphaFoldDB" id="A0A3A8A8L8"/>
<dbReference type="InterPro" id="IPR050679">
    <property type="entry name" value="Bact_HTH_transcr_reg"/>
</dbReference>
<dbReference type="PRINTS" id="PR00035">
    <property type="entry name" value="HTHGNTR"/>
</dbReference>
<evidence type="ECO:0000256" key="3">
    <source>
        <dbReference type="ARBA" id="ARBA00023163"/>
    </source>
</evidence>
<dbReference type="GO" id="GO:0003677">
    <property type="term" value="F:DNA binding"/>
    <property type="evidence" value="ECO:0007669"/>
    <property type="project" value="UniProtKB-KW"/>
</dbReference>
<dbReference type="InterPro" id="IPR036388">
    <property type="entry name" value="WH-like_DNA-bd_sf"/>
</dbReference>
<dbReference type="PROSITE" id="PS50949">
    <property type="entry name" value="HTH_GNTR"/>
    <property type="match status" value="1"/>
</dbReference>
<evidence type="ECO:0000256" key="2">
    <source>
        <dbReference type="ARBA" id="ARBA00023125"/>
    </source>
</evidence>
<keyword evidence="3" id="KW-0804">Transcription</keyword>
<dbReference type="InterPro" id="IPR036390">
    <property type="entry name" value="WH_DNA-bd_sf"/>
</dbReference>
<dbReference type="InterPro" id="IPR028978">
    <property type="entry name" value="Chorismate_lyase_/UTRA_dom_sf"/>
</dbReference>
<evidence type="ECO:0000313" key="6">
    <source>
        <dbReference type="Proteomes" id="UP000246132"/>
    </source>
</evidence>
<dbReference type="Pfam" id="PF00392">
    <property type="entry name" value="GntR"/>
    <property type="match status" value="1"/>
</dbReference>
<evidence type="ECO:0000259" key="4">
    <source>
        <dbReference type="PROSITE" id="PS50949"/>
    </source>
</evidence>
<dbReference type="SUPFAM" id="SSF46785">
    <property type="entry name" value="Winged helix' DNA-binding domain"/>
    <property type="match status" value="1"/>
</dbReference>